<comment type="caution">
    <text evidence="2">The sequence shown here is derived from an EMBL/GenBank/DDBJ whole genome shotgun (WGS) entry which is preliminary data.</text>
</comment>
<dbReference type="RefSeq" id="XP_007739097.1">
    <property type="nucleotide sequence ID" value="XM_007740907.1"/>
</dbReference>
<dbReference type="GeneID" id="19185024"/>
<reference evidence="2 3" key="1">
    <citation type="submission" date="2013-03" db="EMBL/GenBank/DDBJ databases">
        <title>The Genome Sequence of Cladophialophora psammophila CBS 110553.</title>
        <authorList>
            <consortium name="The Broad Institute Genomics Platform"/>
            <person name="Cuomo C."/>
            <person name="de Hoog S."/>
            <person name="Gorbushina A."/>
            <person name="Walker B."/>
            <person name="Young S.K."/>
            <person name="Zeng Q."/>
            <person name="Gargeya S."/>
            <person name="Fitzgerald M."/>
            <person name="Haas B."/>
            <person name="Abouelleil A."/>
            <person name="Allen A.W."/>
            <person name="Alvarado L."/>
            <person name="Arachchi H.M."/>
            <person name="Berlin A.M."/>
            <person name="Chapman S.B."/>
            <person name="Gainer-Dewar J."/>
            <person name="Goldberg J."/>
            <person name="Griggs A."/>
            <person name="Gujja S."/>
            <person name="Hansen M."/>
            <person name="Howarth C."/>
            <person name="Imamovic A."/>
            <person name="Ireland A."/>
            <person name="Larimer J."/>
            <person name="McCowan C."/>
            <person name="Murphy C."/>
            <person name="Pearson M."/>
            <person name="Poon T.W."/>
            <person name="Priest M."/>
            <person name="Roberts A."/>
            <person name="Saif S."/>
            <person name="Shea T."/>
            <person name="Sisk P."/>
            <person name="Sykes S."/>
            <person name="Wortman J."/>
            <person name="Nusbaum C."/>
            <person name="Birren B."/>
        </authorList>
    </citation>
    <scope>NUCLEOTIDE SEQUENCE [LARGE SCALE GENOMIC DNA]</scope>
    <source>
        <strain evidence="2 3">CBS 110553</strain>
    </source>
</reference>
<accession>W9XEJ7</accession>
<proteinExistence type="predicted"/>
<dbReference type="EMBL" id="AMGX01000001">
    <property type="protein sequence ID" value="EXJ75780.1"/>
    <property type="molecule type" value="Genomic_DNA"/>
</dbReference>
<dbReference type="HOGENOM" id="CLU_025452_0_0_1"/>
<evidence type="ECO:0000313" key="2">
    <source>
        <dbReference type="EMBL" id="EXJ75780.1"/>
    </source>
</evidence>
<dbReference type="AlphaFoldDB" id="W9XEJ7"/>
<protein>
    <submittedName>
        <fullName evidence="2">Uncharacterized protein</fullName>
    </submittedName>
</protein>
<gene>
    <name evidence="2" type="ORF">A1O5_00287</name>
</gene>
<evidence type="ECO:0000313" key="3">
    <source>
        <dbReference type="Proteomes" id="UP000019471"/>
    </source>
</evidence>
<evidence type="ECO:0000256" key="1">
    <source>
        <dbReference type="SAM" id="MobiDB-lite"/>
    </source>
</evidence>
<name>W9XEJ7_9EURO</name>
<organism evidence="2 3">
    <name type="scientific">Cladophialophora psammophila CBS 110553</name>
    <dbReference type="NCBI Taxonomy" id="1182543"/>
    <lineage>
        <taxon>Eukaryota</taxon>
        <taxon>Fungi</taxon>
        <taxon>Dikarya</taxon>
        <taxon>Ascomycota</taxon>
        <taxon>Pezizomycotina</taxon>
        <taxon>Eurotiomycetes</taxon>
        <taxon>Chaetothyriomycetidae</taxon>
        <taxon>Chaetothyriales</taxon>
        <taxon>Herpotrichiellaceae</taxon>
        <taxon>Cladophialophora</taxon>
    </lineage>
</organism>
<keyword evidence="3" id="KW-1185">Reference proteome</keyword>
<feature type="region of interest" description="Disordered" evidence="1">
    <location>
        <begin position="50"/>
        <end position="70"/>
    </location>
</feature>
<dbReference type="Proteomes" id="UP000019471">
    <property type="component" value="Unassembled WGS sequence"/>
</dbReference>
<dbReference type="OrthoDB" id="4140097at2759"/>
<sequence>MTAPAILWVNYDAQNMKTLPHRRRVFSHIQNNYRSWERQERARALRASAKIPGRPKQKDATYRTGPPHNDALVEGISRTKQTTDSSDEGSRLMLMQARRRGQALSPVTILNRGNSDPFGACAVPITGEENSIVAFYRDILVPGAYRLDPKSKNSLASARAKVDWGVCSAGLRDEGTALAFIGSNAYLVAICTGSDTPRGQSLKKKSLICRTKSTAALRQKLARLSKIDAWTWWHIFMIWAAEIAAENVAAAQMHGHMLSKLVGEHFEKGGGLFDTFDEMGLTMIELLFFFLYADMNMASQLLVRPAFDVYEWLPKTFQPFLRAIEPILVPAPLDFCDLDPTIDSEEMSTCIKDCREIFTRWRRRWSNGLPAKSASMHVGWGQYRWCIALGRLVSRYCRFKELSESASGPELDYNYAQQYMALSAVKCSRALHQNHICGKNIWAGNVLETLRPLLEKSERPRDSPAWQKWKNARLWAFYVGARYEGREQQPALSSDLFDGWFHEQSARQVHDVGLLTWDDTVQILNAFLFDSSAQQAQRSWFQETMKLKAASIAEIGVSDKVVLGRAE</sequence>